<evidence type="ECO:0000313" key="3">
    <source>
        <dbReference type="Proteomes" id="UP001154078"/>
    </source>
</evidence>
<accession>A0A9P0B664</accession>
<organism evidence="2 3">
    <name type="scientific">Brassicogethes aeneus</name>
    <name type="common">Rape pollen beetle</name>
    <name type="synonym">Meligethes aeneus</name>
    <dbReference type="NCBI Taxonomy" id="1431903"/>
    <lineage>
        <taxon>Eukaryota</taxon>
        <taxon>Metazoa</taxon>
        <taxon>Ecdysozoa</taxon>
        <taxon>Arthropoda</taxon>
        <taxon>Hexapoda</taxon>
        <taxon>Insecta</taxon>
        <taxon>Pterygota</taxon>
        <taxon>Neoptera</taxon>
        <taxon>Endopterygota</taxon>
        <taxon>Coleoptera</taxon>
        <taxon>Polyphaga</taxon>
        <taxon>Cucujiformia</taxon>
        <taxon>Nitidulidae</taxon>
        <taxon>Meligethinae</taxon>
        <taxon>Brassicogethes</taxon>
    </lineage>
</organism>
<feature type="region of interest" description="Disordered" evidence="1">
    <location>
        <begin position="90"/>
        <end position="110"/>
    </location>
</feature>
<name>A0A9P0B664_BRAAE</name>
<protein>
    <submittedName>
        <fullName evidence="2">Uncharacterized protein</fullName>
    </submittedName>
</protein>
<dbReference type="AlphaFoldDB" id="A0A9P0B664"/>
<evidence type="ECO:0000313" key="2">
    <source>
        <dbReference type="EMBL" id="CAH0556571.1"/>
    </source>
</evidence>
<dbReference type="EMBL" id="OV121136">
    <property type="protein sequence ID" value="CAH0556571.1"/>
    <property type="molecule type" value="Genomic_DNA"/>
</dbReference>
<sequence>MEKRNKKSNEFWRANDRTDSGTHDSNNCYVCVNGCMGDNIKKSRNKILVAVRSAQLPLDYSETVPVPPKYNTFAENPGKANSVFTVSVAANDDHDDPDFEPEPSSSKDPIPVSQELLYKMVAVLNLSRIRATCNFFKTRQQLGFWRESHTLSQTARVFSKTLYGE</sequence>
<reference evidence="2" key="1">
    <citation type="submission" date="2021-12" db="EMBL/GenBank/DDBJ databases">
        <authorList>
            <person name="King R."/>
        </authorList>
    </citation>
    <scope>NUCLEOTIDE SEQUENCE</scope>
</reference>
<evidence type="ECO:0000256" key="1">
    <source>
        <dbReference type="SAM" id="MobiDB-lite"/>
    </source>
</evidence>
<dbReference type="Proteomes" id="UP001154078">
    <property type="component" value="Chromosome 5"/>
</dbReference>
<gene>
    <name evidence="2" type="ORF">MELIAE_LOCUS7478</name>
</gene>
<proteinExistence type="predicted"/>
<keyword evidence="3" id="KW-1185">Reference proteome</keyword>